<dbReference type="EMBL" id="LCMI01000004">
    <property type="protein sequence ID" value="KKU33385.1"/>
    <property type="molecule type" value="Genomic_DNA"/>
</dbReference>
<name>A0A0G1SJ82_9BACT</name>
<comment type="caution">
    <text evidence="1">The sequence shown here is derived from an EMBL/GenBank/DDBJ whole genome shotgun (WGS) entry which is preliminary data.</text>
</comment>
<evidence type="ECO:0000313" key="2">
    <source>
        <dbReference type="Proteomes" id="UP000034794"/>
    </source>
</evidence>
<evidence type="ECO:0000313" key="1">
    <source>
        <dbReference type="EMBL" id="KKU33385.1"/>
    </source>
</evidence>
<reference evidence="1 2" key="1">
    <citation type="journal article" date="2015" name="Nature">
        <title>rRNA introns, odd ribosomes, and small enigmatic genomes across a large radiation of phyla.</title>
        <authorList>
            <person name="Brown C.T."/>
            <person name="Hug L.A."/>
            <person name="Thomas B.C."/>
            <person name="Sharon I."/>
            <person name="Castelle C.J."/>
            <person name="Singh A."/>
            <person name="Wilkins M.J."/>
            <person name="Williams K.H."/>
            <person name="Banfield J.F."/>
        </authorList>
    </citation>
    <scope>NUCLEOTIDE SEQUENCE [LARGE SCALE GENOMIC DNA]</scope>
</reference>
<organism evidence="1 2">
    <name type="scientific">Candidatus Collierbacteria bacterium GW2011_GWA2_46_26</name>
    <dbReference type="NCBI Taxonomy" id="1618381"/>
    <lineage>
        <taxon>Bacteria</taxon>
        <taxon>Candidatus Collieribacteriota</taxon>
    </lineage>
</organism>
<accession>A0A0G1SJ82</accession>
<sequence>MVERSDRVWSGGSRASVRLEGDEMKLSNVKKWFTGRKSVEPPVPAPRIVNPWPDGAEEVNVFVVMPTEDLPRGRYTFVRQAFVRGQDAKYGIYGIKGSWRESGLKEAVLEGKIAILPSSNRPSVVTVN</sequence>
<proteinExistence type="predicted"/>
<dbReference type="AlphaFoldDB" id="A0A0G1SJ82"/>
<protein>
    <submittedName>
        <fullName evidence="1">Uncharacterized protein</fullName>
    </submittedName>
</protein>
<dbReference type="Proteomes" id="UP000034794">
    <property type="component" value="Unassembled WGS sequence"/>
</dbReference>
<gene>
    <name evidence="1" type="ORF">UX47_C0004G0030</name>
</gene>